<dbReference type="GO" id="GO:0008081">
    <property type="term" value="F:phosphoric diester hydrolase activity"/>
    <property type="evidence" value="ECO:0007669"/>
    <property type="project" value="InterPro"/>
</dbReference>
<dbReference type="InterPro" id="IPR017946">
    <property type="entry name" value="PLC-like_Pdiesterase_TIM-brl"/>
</dbReference>
<dbReference type="GO" id="GO:0006629">
    <property type="term" value="P:lipid metabolic process"/>
    <property type="evidence" value="ECO:0007669"/>
    <property type="project" value="InterPro"/>
</dbReference>
<sequence>MLRSMRFALCGAVMGLVLAGCPLTRVAADSGALPVATLPKIVAHRGGTGDAPENTLEAIRQSIAHHADAMWLSVQLSKDGVPVLYRPADLSALTDAKGPVSAHTAAELARVNAGWTFRRGDTYPYRTQPVGIPTLREALRAIPSSMPVVLDMKAIPAQPQAQAVAQVLSEENAWSRVTIYSTDAQYQQSFGIYTQAQLYESRDATRQRLLGVLLNQGCVDAPAQHTSTAFEMHRALTVVEQFTLGEGRSEVTATLWTPATVACFRRNPDVRILAIGVNSAADYLAAACMGIDSVLADSPLQMAAIKLGTVMPLRCSAQNVAAVSQ</sequence>
<accession>A0A160FN35</accession>
<dbReference type="PROSITE" id="PS51257">
    <property type="entry name" value="PROKAR_LIPOPROTEIN"/>
    <property type="match status" value="1"/>
</dbReference>
<dbReference type="AlphaFoldDB" id="A0A160FN35"/>
<protein>
    <submittedName>
        <fullName evidence="3">Glycerophosphodiester phosphodiesterase</fullName>
    </submittedName>
</protein>
<evidence type="ECO:0000313" key="4">
    <source>
        <dbReference type="Proteomes" id="UP000076852"/>
    </source>
</evidence>
<dbReference type="SUPFAM" id="SSF51695">
    <property type="entry name" value="PLC-like phosphodiesterases"/>
    <property type="match status" value="1"/>
</dbReference>
<feature type="domain" description="GP-PDE" evidence="2">
    <location>
        <begin position="39"/>
        <end position="306"/>
    </location>
</feature>
<dbReference type="OrthoDB" id="9795622at2"/>
<dbReference type="Proteomes" id="UP000076852">
    <property type="component" value="Chromosome 1"/>
</dbReference>
<name>A0A160FN35_9BURK</name>
<feature type="chain" id="PRO_5007813786" evidence="1">
    <location>
        <begin position="20"/>
        <end position="325"/>
    </location>
</feature>
<evidence type="ECO:0000259" key="2">
    <source>
        <dbReference type="PROSITE" id="PS51704"/>
    </source>
</evidence>
<organism evidence="3 4">
    <name type="scientific">Paraburkholderia phytofirmans OLGA172</name>
    <dbReference type="NCBI Taxonomy" id="1417228"/>
    <lineage>
        <taxon>Bacteria</taxon>
        <taxon>Pseudomonadati</taxon>
        <taxon>Pseudomonadota</taxon>
        <taxon>Betaproteobacteria</taxon>
        <taxon>Burkholderiales</taxon>
        <taxon>Burkholderiaceae</taxon>
        <taxon>Paraburkholderia</taxon>
    </lineage>
</organism>
<dbReference type="PROSITE" id="PS51704">
    <property type="entry name" value="GP_PDE"/>
    <property type="match status" value="1"/>
</dbReference>
<dbReference type="PANTHER" id="PTHR46211">
    <property type="entry name" value="GLYCEROPHOSPHORYL DIESTER PHOSPHODIESTERASE"/>
    <property type="match status" value="1"/>
</dbReference>
<evidence type="ECO:0000313" key="3">
    <source>
        <dbReference type="EMBL" id="ANB74109.1"/>
    </source>
</evidence>
<keyword evidence="1" id="KW-0732">Signal</keyword>
<dbReference type="Gene3D" id="3.20.20.190">
    <property type="entry name" value="Phosphatidylinositol (PI) phosphodiesterase"/>
    <property type="match status" value="1"/>
</dbReference>
<gene>
    <name evidence="3" type="ORF">AYM40_18330</name>
</gene>
<proteinExistence type="predicted"/>
<dbReference type="EMBL" id="CP014578">
    <property type="protein sequence ID" value="ANB74109.1"/>
    <property type="molecule type" value="Genomic_DNA"/>
</dbReference>
<dbReference type="STRING" id="1804984.AYM40_18330"/>
<dbReference type="Pfam" id="PF03009">
    <property type="entry name" value="GDPD"/>
    <property type="match status" value="1"/>
</dbReference>
<evidence type="ECO:0000256" key="1">
    <source>
        <dbReference type="SAM" id="SignalP"/>
    </source>
</evidence>
<dbReference type="PANTHER" id="PTHR46211:SF10">
    <property type="entry name" value="EXPORTED PROTEIN"/>
    <property type="match status" value="1"/>
</dbReference>
<reference evidence="3 4" key="1">
    <citation type="journal article" date="2016" name="Gene">
        <title>PacBio SMRT assembly of a complex multi-replicon genome reveals chlorocatechol degradative operon in a region of genome plasticity.</title>
        <authorList>
            <person name="Ricker N."/>
            <person name="Shen S.Y."/>
            <person name="Goordial J."/>
            <person name="Jin S."/>
            <person name="Fulthorpe R.R."/>
        </authorList>
    </citation>
    <scope>NUCLEOTIDE SEQUENCE [LARGE SCALE GENOMIC DNA]</scope>
    <source>
        <strain evidence="3 4">OLGA172</strain>
    </source>
</reference>
<feature type="signal peptide" evidence="1">
    <location>
        <begin position="1"/>
        <end position="19"/>
    </location>
</feature>
<dbReference type="KEGG" id="buz:AYM40_18330"/>
<dbReference type="RefSeq" id="WP_063497459.1">
    <property type="nucleotide sequence ID" value="NZ_CP014578.1"/>
</dbReference>
<dbReference type="InterPro" id="IPR030395">
    <property type="entry name" value="GP_PDE_dom"/>
</dbReference>
<keyword evidence="4" id="KW-1185">Reference proteome</keyword>